<accession>A0A1X1R3W6</accession>
<dbReference type="Proteomes" id="UP000193484">
    <property type="component" value="Unassembled WGS sequence"/>
</dbReference>
<reference evidence="1 2" key="1">
    <citation type="submission" date="2016-01" db="EMBL/GenBank/DDBJ databases">
        <title>The new phylogeny of the genus Mycobacterium.</title>
        <authorList>
            <person name="Tarcisio F."/>
            <person name="Conor M."/>
            <person name="Antonella G."/>
            <person name="Elisabetta G."/>
            <person name="Giulia F.S."/>
            <person name="Sara T."/>
            <person name="Anna F."/>
            <person name="Clotilde B."/>
            <person name="Roberto B."/>
            <person name="Veronica D.S."/>
            <person name="Fabio R."/>
            <person name="Monica P."/>
            <person name="Olivier J."/>
            <person name="Enrico T."/>
            <person name="Nicola S."/>
        </authorList>
    </citation>
    <scope>NUCLEOTIDE SEQUENCE [LARGE SCALE GENOMIC DNA]</scope>
    <source>
        <strain evidence="1 2">DSM 44179</strain>
    </source>
</reference>
<dbReference type="OrthoDB" id="3759563at2"/>
<comment type="caution">
    <text evidence="1">The sequence shown here is derived from an EMBL/GenBank/DDBJ whole genome shotgun (WGS) entry which is preliminary data.</text>
</comment>
<protein>
    <submittedName>
        <fullName evidence="1">Uncharacterized protein</fullName>
    </submittedName>
</protein>
<dbReference type="AlphaFoldDB" id="A0A1X1R3W6"/>
<dbReference type="RefSeq" id="WP_085099820.1">
    <property type="nucleotide sequence ID" value="NZ_AP022603.1"/>
</dbReference>
<evidence type="ECO:0000313" key="1">
    <source>
        <dbReference type="EMBL" id="ORU98996.1"/>
    </source>
</evidence>
<name>A0A1X1R3W6_MYCFA</name>
<proteinExistence type="predicted"/>
<gene>
    <name evidence="1" type="ORF">AWC04_17920</name>
</gene>
<evidence type="ECO:0000313" key="2">
    <source>
        <dbReference type="Proteomes" id="UP000193484"/>
    </source>
</evidence>
<keyword evidence="2" id="KW-1185">Reference proteome</keyword>
<organism evidence="1 2">
    <name type="scientific">Mycolicibacterium fallax</name>
    <name type="common">Mycobacterium fallax</name>
    <dbReference type="NCBI Taxonomy" id="1793"/>
    <lineage>
        <taxon>Bacteria</taxon>
        <taxon>Bacillati</taxon>
        <taxon>Actinomycetota</taxon>
        <taxon>Actinomycetes</taxon>
        <taxon>Mycobacteriales</taxon>
        <taxon>Mycobacteriaceae</taxon>
        <taxon>Mycolicibacterium</taxon>
    </lineage>
</organism>
<sequence length="325" mass="35979">MTDAEPTLDPLAARLLEAQVQFSLEQLRGENYHALVFDEVDHFLTESTQITLAESVTPAMIKDTAAKYAVQVPVEGAIPELVGEIAARLYALTVAAETPIGELLDGPRFGELAATVAEMEATHRVLDRVLNSEEFADLCATLVRHAIADGARESGGPLARIGARLLRAGDRFGHRTERLARRGTRFVLARMRADEDLLVDTVTELWRRNLDAPVASVRSVLTGADIEDVIVLVFEFWRSFRDTEYFRALLDAGIDGFFDKYGDTSLYELLAELGVGREDLIEEGLRFGPPVLGMLDERGFLAQLLRRRLRPFYASEGFRAALAGD</sequence>
<dbReference type="EMBL" id="LQOJ01000054">
    <property type="protein sequence ID" value="ORU98996.1"/>
    <property type="molecule type" value="Genomic_DNA"/>
</dbReference>
<dbReference type="STRING" id="1793.AWC04_17920"/>